<dbReference type="NCBIfam" id="TIGR00277">
    <property type="entry name" value="HDIG"/>
    <property type="match status" value="1"/>
</dbReference>
<dbReference type="PROSITE" id="PS51832">
    <property type="entry name" value="HD_GYP"/>
    <property type="match status" value="1"/>
</dbReference>
<evidence type="ECO:0000259" key="1">
    <source>
        <dbReference type="PROSITE" id="PS51832"/>
    </source>
</evidence>
<gene>
    <name evidence="2" type="ORF">AUK42_06055</name>
    <name evidence="4" type="ORF">CO097_06305</name>
    <name evidence="3" type="ORF">COZ07_05275</name>
</gene>
<organism evidence="2 5">
    <name type="scientific">Candidatus Infernicultor aquiphilus</name>
    <dbReference type="NCBI Taxonomy" id="1805029"/>
    <lineage>
        <taxon>Bacteria</taxon>
        <taxon>Pseudomonadati</taxon>
        <taxon>Atribacterota</taxon>
        <taxon>Candidatus Phoenicimicrobiia</taxon>
        <taxon>Candidatus Pheonicimicrobiales</taxon>
        <taxon>Candidatus Phoenicimicrobiaceae</taxon>
        <taxon>Candidatus Infernicultor</taxon>
    </lineage>
</organism>
<evidence type="ECO:0000313" key="5">
    <source>
        <dbReference type="Proteomes" id="UP000182763"/>
    </source>
</evidence>
<dbReference type="RefSeq" id="WP_406607551.1">
    <property type="nucleotide sequence ID" value="NZ_PFKO01000203.1"/>
</dbReference>
<evidence type="ECO:0000313" key="4">
    <source>
        <dbReference type="EMBL" id="PJB56024.1"/>
    </source>
</evidence>
<evidence type="ECO:0000313" key="6">
    <source>
        <dbReference type="Proteomes" id="UP000228560"/>
    </source>
</evidence>
<evidence type="ECO:0000313" key="2">
    <source>
        <dbReference type="EMBL" id="OIP68650.1"/>
    </source>
</evidence>
<reference evidence="6 7" key="2">
    <citation type="submission" date="2017-09" db="EMBL/GenBank/DDBJ databases">
        <title>Depth-based differentiation of microbial function through sediment-hosted aquifers and enrichment of novel symbionts in the deep terrestrial subsurface.</title>
        <authorList>
            <person name="Probst A.J."/>
            <person name="Ladd B."/>
            <person name="Jarett J.K."/>
            <person name="Geller-Mcgrath D.E."/>
            <person name="Sieber C.M."/>
            <person name="Emerson J.B."/>
            <person name="Anantharaman K."/>
            <person name="Thomas B.C."/>
            <person name="Malmstrom R."/>
            <person name="Stieglmeier M."/>
            <person name="Klingl A."/>
            <person name="Woyke T."/>
            <person name="Ryan C.M."/>
            <person name="Banfield J.F."/>
        </authorList>
    </citation>
    <scope>NUCLEOTIDE SEQUENCE [LARGE SCALE GENOMIC DNA]</scope>
    <source>
        <strain evidence="3">CG_4_10_14_3_um_filter_34_13</strain>
        <strain evidence="4">CG_4_9_14_3_um_filter_33_16</strain>
    </source>
</reference>
<protein>
    <recommendedName>
        <fullName evidence="1">HD-GYP domain-containing protein</fullName>
    </recommendedName>
</protein>
<dbReference type="Proteomes" id="UP000230646">
    <property type="component" value="Unassembled WGS sequence"/>
</dbReference>
<dbReference type="AlphaFoldDB" id="A0A1J5GG99"/>
<dbReference type="STRING" id="1805029.AUK42_06055"/>
<comment type="caution">
    <text evidence="2">The sequence shown here is derived from an EMBL/GenBank/DDBJ whole genome shotgun (WGS) entry which is preliminary data.</text>
</comment>
<dbReference type="EMBL" id="MNYY01000116">
    <property type="protein sequence ID" value="OIP68650.1"/>
    <property type="molecule type" value="Genomic_DNA"/>
</dbReference>
<proteinExistence type="predicted"/>
<dbReference type="EMBL" id="PFTV01000159">
    <property type="protein sequence ID" value="PJB56024.1"/>
    <property type="molecule type" value="Genomic_DNA"/>
</dbReference>
<evidence type="ECO:0000313" key="3">
    <source>
        <dbReference type="EMBL" id="PIY32552.1"/>
    </source>
</evidence>
<name>A0A1J5GG99_9BACT</name>
<dbReference type="InterPro" id="IPR003607">
    <property type="entry name" value="HD/PDEase_dom"/>
</dbReference>
<accession>A0A2M8CAD4</accession>
<dbReference type="SUPFAM" id="SSF109604">
    <property type="entry name" value="HD-domain/PDEase-like"/>
    <property type="match status" value="1"/>
</dbReference>
<dbReference type="EMBL" id="PFKO01000203">
    <property type="protein sequence ID" value="PIY32552.1"/>
    <property type="molecule type" value="Genomic_DNA"/>
</dbReference>
<dbReference type="SMART" id="SM00471">
    <property type="entry name" value="HDc"/>
    <property type="match status" value="1"/>
</dbReference>
<accession>A0A2M7PQC8</accession>
<dbReference type="InterPro" id="IPR037522">
    <property type="entry name" value="HD_GYP_dom"/>
</dbReference>
<dbReference type="Proteomes" id="UP000228560">
    <property type="component" value="Unassembled WGS sequence"/>
</dbReference>
<dbReference type="Pfam" id="PF13487">
    <property type="entry name" value="HD_5"/>
    <property type="match status" value="1"/>
</dbReference>
<dbReference type="Proteomes" id="UP000182763">
    <property type="component" value="Unassembled WGS sequence"/>
</dbReference>
<dbReference type="PANTHER" id="PTHR43155:SF2">
    <property type="entry name" value="CYCLIC DI-GMP PHOSPHODIESTERASE PA4108"/>
    <property type="match status" value="1"/>
</dbReference>
<feature type="domain" description="HD-GYP" evidence="1">
    <location>
        <begin position="46"/>
        <end position="236"/>
    </location>
</feature>
<sequence length="236" mass="26933">MKDIEETKDQIIEKLAELRSKLSISEAIQAEQIQVEKKLRESYKKLQHTLEDVIEVITKVVEIRDLYLVGHQEKVSKLATKIAQEMGLTPDKIEGIRIASLIHDIGKISIPNEILNNPNRLIKVELDLIKNHPQIAYNILKTINFPWPVAEIILQHHEMINGSGYPNKLKSNEILIEAKIIAVADVIDAMSSNRPYRSAHSIEEALEEISKNKGILYDPEVVDVCITLFKEKGFEW</sequence>
<reference evidence="2 5" key="1">
    <citation type="journal article" date="2016" name="Environ. Microbiol.">
        <title>Genomic resolution of a cold subsurface aquifer community provides metabolic insights for novel microbes adapted to high CO concentrations.</title>
        <authorList>
            <person name="Probst A.J."/>
            <person name="Castelle C.J."/>
            <person name="Singh A."/>
            <person name="Brown C.T."/>
            <person name="Anantharaman K."/>
            <person name="Sharon I."/>
            <person name="Hug L.A."/>
            <person name="Burstein D."/>
            <person name="Emerson J.B."/>
            <person name="Thomas B.C."/>
            <person name="Banfield J.F."/>
        </authorList>
    </citation>
    <scope>NUCLEOTIDE SEQUENCE [LARGE SCALE GENOMIC DNA]</scope>
    <source>
        <strain evidence="2">CG2_30_33_13</strain>
    </source>
</reference>
<dbReference type="Gene3D" id="1.10.3210.10">
    <property type="entry name" value="Hypothetical protein af1432"/>
    <property type="match status" value="1"/>
</dbReference>
<evidence type="ECO:0000313" key="7">
    <source>
        <dbReference type="Proteomes" id="UP000230646"/>
    </source>
</evidence>
<dbReference type="InterPro" id="IPR006675">
    <property type="entry name" value="HDIG_dom"/>
</dbReference>
<dbReference type="PANTHER" id="PTHR43155">
    <property type="entry name" value="CYCLIC DI-GMP PHOSPHODIESTERASE PA4108-RELATED"/>
    <property type="match status" value="1"/>
</dbReference>
<accession>A0A1J5GG99</accession>
<dbReference type="CDD" id="cd00077">
    <property type="entry name" value="HDc"/>
    <property type="match status" value="1"/>
</dbReference>